<reference evidence="6 7" key="1">
    <citation type="submission" date="2021-06" db="EMBL/GenBank/DDBJ databases">
        <title>Actinomycetes sequencing.</title>
        <authorList>
            <person name="Shan Q."/>
        </authorList>
    </citation>
    <scope>NUCLEOTIDE SEQUENCE [LARGE SCALE GENOMIC DNA]</scope>
    <source>
        <strain evidence="6 7">NEAU-G5</strain>
    </source>
</reference>
<evidence type="ECO:0000313" key="6">
    <source>
        <dbReference type="EMBL" id="MBU3061189.1"/>
    </source>
</evidence>
<feature type="region of interest" description="Disordered" evidence="4">
    <location>
        <begin position="164"/>
        <end position="183"/>
    </location>
</feature>
<dbReference type="PROSITE" id="PS51118">
    <property type="entry name" value="HTH_HXLR"/>
    <property type="match status" value="1"/>
</dbReference>
<proteinExistence type="predicted"/>
<dbReference type="Pfam" id="PF01638">
    <property type="entry name" value="HxlR"/>
    <property type="match status" value="1"/>
</dbReference>
<keyword evidence="7" id="KW-1185">Reference proteome</keyword>
<evidence type="ECO:0000256" key="3">
    <source>
        <dbReference type="ARBA" id="ARBA00023163"/>
    </source>
</evidence>
<evidence type="ECO:0000259" key="5">
    <source>
        <dbReference type="PROSITE" id="PS51118"/>
    </source>
</evidence>
<evidence type="ECO:0000313" key="7">
    <source>
        <dbReference type="Proteomes" id="UP000733379"/>
    </source>
</evidence>
<dbReference type="Proteomes" id="UP000733379">
    <property type="component" value="Unassembled WGS sequence"/>
</dbReference>
<dbReference type="EMBL" id="JAHKNI010000002">
    <property type="protein sequence ID" value="MBU3061189.1"/>
    <property type="molecule type" value="Genomic_DNA"/>
</dbReference>
<name>A0ABS6AT29_9NOCA</name>
<dbReference type="InterPro" id="IPR036390">
    <property type="entry name" value="WH_DNA-bd_sf"/>
</dbReference>
<dbReference type="SUPFAM" id="SSF46785">
    <property type="entry name" value="Winged helix' DNA-binding domain"/>
    <property type="match status" value="1"/>
</dbReference>
<evidence type="ECO:0000256" key="1">
    <source>
        <dbReference type="ARBA" id="ARBA00023015"/>
    </source>
</evidence>
<keyword evidence="3" id="KW-0804">Transcription</keyword>
<comment type="caution">
    <text evidence="6">The sequence shown here is derived from an EMBL/GenBank/DDBJ whole genome shotgun (WGS) entry which is preliminary data.</text>
</comment>
<dbReference type="InterPro" id="IPR036388">
    <property type="entry name" value="WH-like_DNA-bd_sf"/>
</dbReference>
<accession>A0ABS6AT29</accession>
<organism evidence="6 7">
    <name type="scientific">Nocardia albiluteola</name>
    <dbReference type="NCBI Taxonomy" id="2842303"/>
    <lineage>
        <taxon>Bacteria</taxon>
        <taxon>Bacillati</taxon>
        <taxon>Actinomycetota</taxon>
        <taxon>Actinomycetes</taxon>
        <taxon>Mycobacteriales</taxon>
        <taxon>Nocardiaceae</taxon>
        <taxon>Nocardia</taxon>
    </lineage>
</organism>
<evidence type="ECO:0000256" key="2">
    <source>
        <dbReference type="ARBA" id="ARBA00023125"/>
    </source>
</evidence>
<keyword evidence="1" id="KW-0805">Transcription regulation</keyword>
<keyword evidence="2" id="KW-0238">DNA-binding</keyword>
<protein>
    <submittedName>
        <fullName evidence="6">Helix-turn-helix transcriptional regulator</fullName>
    </submittedName>
</protein>
<evidence type="ECO:0000256" key="4">
    <source>
        <dbReference type="SAM" id="MobiDB-lite"/>
    </source>
</evidence>
<dbReference type="PANTHER" id="PTHR33204">
    <property type="entry name" value="TRANSCRIPTIONAL REGULATOR, MARR FAMILY"/>
    <property type="match status" value="1"/>
</dbReference>
<dbReference type="RefSeq" id="WP_215916108.1">
    <property type="nucleotide sequence ID" value="NZ_JAHKNI010000002.1"/>
</dbReference>
<feature type="domain" description="HTH hxlR-type" evidence="5">
    <location>
        <begin position="11"/>
        <end position="108"/>
    </location>
</feature>
<dbReference type="Gene3D" id="1.10.10.10">
    <property type="entry name" value="Winged helix-like DNA-binding domain superfamily/Winged helix DNA-binding domain"/>
    <property type="match status" value="1"/>
</dbReference>
<dbReference type="InterPro" id="IPR002577">
    <property type="entry name" value="HTH_HxlR"/>
</dbReference>
<gene>
    <name evidence="6" type="ORF">KO481_06590</name>
</gene>
<dbReference type="PANTHER" id="PTHR33204:SF18">
    <property type="entry name" value="TRANSCRIPTIONAL REGULATORY PROTEIN"/>
    <property type="match status" value="1"/>
</dbReference>
<sequence>MARTDFHEIACSIARSASIVGDPWALLILRDAALGLRRFEELQRDLGVATNVLSQRLQRLVDGGVLQRHLYEQRPDRYEYHLTDKGRDLIPALFALMAWGDRWESGQQGPPLLLRHHTCGEQANAAVTCDRCGTALTAESVAYQPGPGGRTADGTALVATVLSRRTADTGRGQPSADHGELSE</sequence>